<evidence type="ECO:0000256" key="3">
    <source>
        <dbReference type="ARBA" id="ARBA00022723"/>
    </source>
</evidence>
<dbReference type="EMBL" id="JACDXX010000003">
    <property type="protein sequence ID" value="MCB5409337.1"/>
    <property type="molecule type" value="Genomic_DNA"/>
</dbReference>
<accession>A0ABS8CIV9</accession>
<keyword evidence="10" id="KW-1185">Reference proteome</keyword>
<dbReference type="Gene3D" id="1.10.760.10">
    <property type="entry name" value="Cytochrome c-like domain"/>
    <property type="match status" value="1"/>
</dbReference>
<evidence type="ECO:0000256" key="6">
    <source>
        <dbReference type="PROSITE-ProRule" id="PRU00433"/>
    </source>
</evidence>
<evidence type="ECO:0000313" key="10">
    <source>
        <dbReference type="Proteomes" id="UP001198571"/>
    </source>
</evidence>
<reference evidence="9 10" key="1">
    <citation type="submission" date="2020-07" db="EMBL/GenBank/DDBJ databases">
        <title>Pseudogemmobacter sp. nov., isolated from poultry manure in Taiwan.</title>
        <authorList>
            <person name="Lin S.-Y."/>
            <person name="Tang Y.-S."/>
            <person name="Young C.-C."/>
        </authorList>
    </citation>
    <scope>NUCLEOTIDE SEQUENCE [LARGE SCALE GENOMIC DNA]</scope>
    <source>
        <strain evidence="9 10">CC-YST710</strain>
    </source>
</reference>
<dbReference type="PANTHER" id="PTHR37823">
    <property type="entry name" value="CYTOCHROME C-553-LIKE"/>
    <property type="match status" value="1"/>
</dbReference>
<keyword evidence="1" id="KW-0813">Transport</keyword>
<keyword evidence="5 6" id="KW-0408">Iron</keyword>
<keyword evidence="2 6" id="KW-0349">Heme</keyword>
<dbReference type="InterPro" id="IPR009056">
    <property type="entry name" value="Cyt_c-like_dom"/>
</dbReference>
<evidence type="ECO:0000256" key="2">
    <source>
        <dbReference type="ARBA" id="ARBA00022617"/>
    </source>
</evidence>
<sequence>MKKSIIAAALVSGAVAAGAAFLLLRTDGSAPQAMAQSGRPAPASRLVDLRIPARLSAAAEAGEAAYNQFCASCHGVNAAGQADTAPPLVHVIYEPSHHGDLSFVRAVKQGVRAHHWQFGDMPPVVPAPSEDEIALIIAYIRELQRANGIN</sequence>
<feature type="domain" description="Cytochrome c" evidence="8">
    <location>
        <begin position="57"/>
        <end position="144"/>
    </location>
</feature>
<feature type="chain" id="PRO_5047449258" evidence="7">
    <location>
        <begin position="20"/>
        <end position="150"/>
    </location>
</feature>
<comment type="caution">
    <text evidence="9">The sequence shown here is derived from an EMBL/GenBank/DDBJ whole genome shotgun (WGS) entry which is preliminary data.</text>
</comment>
<dbReference type="SUPFAM" id="SSF46626">
    <property type="entry name" value="Cytochrome c"/>
    <property type="match status" value="1"/>
</dbReference>
<keyword evidence="3 6" id="KW-0479">Metal-binding</keyword>
<keyword evidence="7" id="KW-0732">Signal</keyword>
<evidence type="ECO:0000313" key="9">
    <source>
        <dbReference type="EMBL" id="MCB5409337.1"/>
    </source>
</evidence>
<evidence type="ECO:0000256" key="4">
    <source>
        <dbReference type="ARBA" id="ARBA00022982"/>
    </source>
</evidence>
<keyword evidence="4" id="KW-0249">Electron transport</keyword>
<feature type="signal peptide" evidence="7">
    <location>
        <begin position="1"/>
        <end position="19"/>
    </location>
</feature>
<dbReference type="RefSeq" id="WP_226934229.1">
    <property type="nucleotide sequence ID" value="NZ_JACDXX010000003.1"/>
</dbReference>
<organism evidence="9 10">
    <name type="scientific">Pseudogemmobacter faecipullorum</name>
    <dbReference type="NCBI Taxonomy" id="2755041"/>
    <lineage>
        <taxon>Bacteria</taxon>
        <taxon>Pseudomonadati</taxon>
        <taxon>Pseudomonadota</taxon>
        <taxon>Alphaproteobacteria</taxon>
        <taxon>Rhodobacterales</taxon>
        <taxon>Paracoccaceae</taxon>
        <taxon>Pseudogemmobacter</taxon>
    </lineage>
</organism>
<evidence type="ECO:0000256" key="1">
    <source>
        <dbReference type="ARBA" id="ARBA00022448"/>
    </source>
</evidence>
<evidence type="ECO:0000256" key="7">
    <source>
        <dbReference type="SAM" id="SignalP"/>
    </source>
</evidence>
<dbReference type="InterPro" id="IPR036909">
    <property type="entry name" value="Cyt_c-like_dom_sf"/>
</dbReference>
<evidence type="ECO:0000256" key="5">
    <source>
        <dbReference type="ARBA" id="ARBA00023004"/>
    </source>
</evidence>
<dbReference type="PANTHER" id="PTHR37823:SF1">
    <property type="entry name" value="CYTOCHROME C-553-LIKE"/>
    <property type="match status" value="1"/>
</dbReference>
<protein>
    <submittedName>
        <fullName evidence="9">Cytochrome c</fullName>
    </submittedName>
</protein>
<name>A0ABS8CIV9_9RHOB</name>
<evidence type="ECO:0000259" key="8">
    <source>
        <dbReference type="PROSITE" id="PS51007"/>
    </source>
</evidence>
<gene>
    <name evidence="9" type="ORF">H0485_04850</name>
</gene>
<dbReference type="PROSITE" id="PS51007">
    <property type="entry name" value="CYTC"/>
    <property type="match status" value="1"/>
</dbReference>
<proteinExistence type="predicted"/>
<dbReference type="Pfam" id="PF00034">
    <property type="entry name" value="Cytochrom_C"/>
    <property type="match status" value="1"/>
</dbReference>
<dbReference type="InterPro" id="IPR051811">
    <property type="entry name" value="Cytochrome_c550/c551-like"/>
</dbReference>
<dbReference type="Proteomes" id="UP001198571">
    <property type="component" value="Unassembled WGS sequence"/>
</dbReference>